<organism evidence="1 2">
    <name type="scientific">Streptomyces thioluteus</name>
    <dbReference type="NCBI Taxonomy" id="66431"/>
    <lineage>
        <taxon>Bacteria</taxon>
        <taxon>Bacillati</taxon>
        <taxon>Actinomycetota</taxon>
        <taxon>Actinomycetes</taxon>
        <taxon>Kitasatosporales</taxon>
        <taxon>Streptomycetaceae</taxon>
        <taxon>Streptomyces</taxon>
    </lineage>
</organism>
<name>A0ABP6JKA6_STRTU</name>
<accession>A0ABP6JKA6</accession>
<comment type="caution">
    <text evidence="1">The sequence shown here is derived from an EMBL/GenBank/DDBJ whole genome shotgun (WGS) entry which is preliminary data.</text>
</comment>
<keyword evidence="2" id="KW-1185">Reference proteome</keyword>
<dbReference type="Proteomes" id="UP001501102">
    <property type="component" value="Unassembled WGS sequence"/>
</dbReference>
<reference evidence="2" key="1">
    <citation type="journal article" date="2019" name="Int. J. Syst. Evol. Microbiol.">
        <title>The Global Catalogue of Microorganisms (GCM) 10K type strain sequencing project: providing services to taxonomists for standard genome sequencing and annotation.</title>
        <authorList>
            <consortium name="The Broad Institute Genomics Platform"/>
            <consortium name="The Broad Institute Genome Sequencing Center for Infectious Disease"/>
            <person name="Wu L."/>
            <person name="Ma J."/>
        </authorList>
    </citation>
    <scope>NUCLEOTIDE SEQUENCE [LARGE SCALE GENOMIC DNA]</scope>
    <source>
        <strain evidence="2">JCM 4087</strain>
    </source>
</reference>
<sequence>MGDERAAALARLAAVGGLGELVGAAQDVEVGAGVVGPVRLRHVLDGIGEAVTGAGTAEGRARPSRLRSIRRPRLRRGARSFVASALMGTSGSLDRRWAHASGPGA</sequence>
<proteinExistence type="predicted"/>
<protein>
    <submittedName>
        <fullName evidence="1">Uncharacterized protein</fullName>
    </submittedName>
</protein>
<gene>
    <name evidence="1" type="ORF">GCM10020221_32700</name>
</gene>
<evidence type="ECO:0000313" key="2">
    <source>
        <dbReference type="Proteomes" id="UP001501102"/>
    </source>
</evidence>
<dbReference type="EMBL" id="BAAAXZ010000123">
    <property type="protein sequence ID" value="GAA2934415.1"/>
    <property type="molecule type" value="Genomic_DNA"/>
</dbReference>
<evidence type="ECO:0000313" key="1">
    <source>
        <dbReference type="EMBL" id="GAA2934415.1"/>
    </source>
</evidence>